<protein>
    <recommendedName>
        <fullName evidence="5">Photosynthesis system II assembly factor Ycf48/Hcf136-like domain-containing protein</fullName>
    </recommendedName>
</protein>
<dbReference type="STRING" id="710696.Intca_1188"/>
<dbReference type="Gene3D" id="2.130.10.10">
    <property type="entry name" value="YVTN repeat-like/Quinoprotein amine dehydrogenase"/>
    <property type="match status" value="1"/>
</dbReference>
<evidence type="ECO:0000256" key="1">
    <source>
        <dbReference type="SAM" id="MobiDB-lite"/>
    </source>
</evidence>
<gene>
    <name evidence="3" type="ordered locus">Intca_1188</name>
</gene>
<dbReference type="AlphaFoldDB" id="E6SEU9"/>
<proteinExistence type="predicted"/>
<name>E6SEU9_INTC7</name>
<feature type="compositionally biased region" description="Low complexity" evidence="1">
    <location>
        <begin position="46"/>
        <end position="59"/>
    </location>
</feature>
<dbReference type="Proteomes" id="UP000008914">
    <property type="component" value="Chromosome"/>
</dbReference>
<accession>E6SEU9</accession>
<dbReference type="EMBL" id="CP002343">
    <property type="protein sequence ID" value="ADU47706.1"/>
    <property type="molecule type" value="Genomic_DNA"/>
</dbReference>
<evidence type="ECO:0000256" key="2">
    <source>
        <dbReference type="SAM" id="Phobius"/>
    </source>
</evidence>
<keyword evidence="2" id="KW-0472">Membrane</keyword>
<dbReference type="KEGG" id="ica:Intca_1188"/>
<reference evidence="3 4" key="1">
    <citation type="journal article" date="2010" name="Stand. Genomic Sci.">
        <title>Complete genome sequence of Intrasporangium calvum type strain (7 KIP).</title>
        <authorList>
            <person name="Del Rio T.G."/>
            <person name="Chertkov O."/>
            <person name="Yasawong M."/>
            <person name="Lucas S."/>
            <person name="Deshpande S."/>
            <person name="Cheng J.F."/>
            <person name="Detter C."/>
            <person name="Tapia R."/>
            <person name="Han C."/>
            <person name="Goodwin L."/>
            <person name="Pitluck S."/>
            <person name="Liolios K."/>
            <person name="Ivanova N."/>
            <person name="Mavromatis K."/>
            <person name="Pati A."/>
            <person name="Chen A."/>
            <person name="Palaniappan K."/>
            <person name="Land M."/>
            <person name="Hauser L."/>
            <person name="Chang Y.J."/>
            <person name="Jeffries C.D."/>
            <person name="Rohde M."/>
            <person name="Pukall R."/>
            <person name="Sikorski J."/>
            <person name="Goker M."/>
            <person name="Woyke T."/>
            <person name="Bristow J."/>
            <person name="Eisen J.A."/>
            <person name="Markowitz V."/>
            <person name="Hugenholtz P."/>
            <person name="Kyrpides N.C."/>
            <person name="Klenk H.P."/>
            <person name="Lapidus A."/>
        </authorList>
    </citation>
    <scope>NUCLEOTIDE SEQUENCE [LARGE SCALE GENOMIC DNA]</scope>
    <source>
        <strain evidence="4">ATCC 23552 / DSM 43043 / JCM 3097 / NBRC 12989 / 7 KIP</strain>
    </source>
</reference>
<dbReference type="RefSeq" id="WP_013492022.1">
    <property type="nucleotide sequence ID" value="NC_014830.1"/>
</dbReference>
<sequence>MKRGISTAGLVAFLLVDLVLVYLALRPPAVGTAPATPRGVVTSAPVATVGAPAPGPDGTLSPTTPRTAPTGSTVGQRSPRPVRVLLAALDLEVAWRATVGTCAAGGARLAISVDGGATWDDVEAPSATISRIQPLDRDEGFVVGGVEGCGQDQFTTRDGGRAWAGPTALVGAWARRLDRPTEVTTPQSPTAEPCEGDIVIDLSRTSAQQAEALCSDGGVRVTGDGGVSWRDSGQASGALALSNRLEGGVLATYVARVGVEGCDGVQVAKVTQGADPVEVACIRSVRATGGDVAISVADEAGWLVVDDRTWVSGAGLTVWEEA</sequence>
<organism evidence="3 4">
    <name type="scientific">Intrasporangium calvum (strain ATCC 23552 / DSM 43043 / JCM 3097 / NBRC 12989 / NCIMB 10167 / NRRL B-3866 / 7 KIP)</name>
    <dbReference type="NCBI Taxonomy" id="710696"/>
    <lineage>
        <taxon>Bacteria</taxon>
        <taxon>Bacillati</taxon>
        <taxon>Actinomycetota</taxon>
        <taxon>Actinomycetes</taxon>
        <taxon>Micrococcales</taxon>
        <taxon>Intrasporangiaceae</taxon>
        <taxon>Intrasporangium</taxon>
    </lineage>
</organism>
<keyword evidence="2" id="KW-0812">Transmembrane</keyword>
<evidence type="ECO:0008006" key="5">
    <source>
        <dbReference type="Google" id="ProtNLM"/>
    </source>
</evidence>
<dbReference type="OrthoDB" id="4866402at2"/>
<evidence type="ECO:0000313" key="4">
    <source>
        <dbReference type="Proteomes" id="UP000008914"/>
    </source>
</evidence>
<evidence type="ECO:0000313" key="3">
    <source>
        <dbReference type="EMBL" id="ADU47706.1"/>
    </source>
</evidence>
<feature type="region of interest" description="Disordered" evidence="1">
    <location>
        <begin position="46"/>
        <end position="77"/>
    </location>
</feature>
<dbReference type="InterPro" id="IPR015943">
    <property type="entry name" value="WD40/YVTN_repeat-like_dom_sf"/>
</dbReference>
<dbReference type="HOGENOM" id="CLU_881995_0_0_11"/>
<feature type="transmembrane region" description="Helical" evidence="2">
    <location>
        <begin position="7"/>
        <end position="25"/>
    </location>
</feature>
<dbReference type="eggNOG" id="COG4409">
    <property type="taxonomic scope" value="Bacteria"/>
</dbReference>
<feature type="compositionally biased region" description="Polar residues" evidence="1">
    <location>
        <begin position="60"/>
        <end position="76"/>
    </location>
</feature>
<keyword evidence="4" id="KW-1185">Reference proteome</keyword>
<keyword evidence="2" id="KW-1133">Transmembrane helix</keyword>
<dbReference type="SUPFAM" id="SSF110296">
    <property type="entry name" value="Oligoxyloglucan reducing end-specific cellobiohydrolase"/>
    <property type="match status" value="1"/>
</dbReference>